<dbReference type="Gene3D" id="2.170.270.10">
    <property type="entry name" value="SET domain"/>
    <property type="match status" value="1"/>
</dbReference>
<feature type="domain" description="Pre-SET" evidence="11">
    <location>
        <begin position="446"/>
        <end position="507"/>
    </location>
</feature>
<dbReference type="PROSITE" id="PS50868">
    <property type="entry name" value="POST_SET"/>
    <property type="match status" value="1"/>
</dbReference>
<dbReference type="InterPro" id="IPR036987">
    <property type="entry name" value="SRA-YDG_sf"/>
</dbReference>
<dbReference type="SMART" id="SM00317">
    <property type="entry name" value="SET"/>
    <property type="match status" value="1"/>
</dbReference>
<dbReference type="GO" id="GO:0032259">
    <property type="term" value="P:methylation"/>
    <property type="evidence" value="ECO:0007669"/>
    <property type="project" value="UniProtKB-KW"/>
</dbReference>
<comment type="caution">
    <text evidence="14">The sequence shown here is derived from an EMBL/GenBank/DDBJ whole genome shotgun (WGS) entry which is preliminary data.</text>
</comment>
<evidence type="ECO:0000256" key="9">
    <source>
        <dbReference type="SAM" id="MobiDB-lite"/>
    </source>
</evidence>
<evidence type="ECO:0000256" key="4">
    <source>
        <dbReference type="ARBA" id="ARBA00022679"/>
    </source>
</evidence>
<dbReference type="Proteomes" id="UP000541444">
    <property type="component" value="Unassembled WGS sequence"/>
</dbReference>
<dbReference type="InterPro" id="IPR051357">
    <property type="entry name" value="H3K9_HMTase_SUVAR3-9"/>
</dbReference>
<dbReference type="InterPro" id="IPR001214">
    <property type="entry name" value="SET_dom"/>
</dbReference>
<keyword evidence="5" id="KW-0949">S-adenosyl-L-methionine</keyword>
<accession>A0A7J7NA50</accession>
<evidence type="ECO:0000313" key="14">
    <source>
        <dbReference type="EMBL" id="KAF6163872.1"/>
    </source>
</evidence>
<gene>
    <name evidence="14" type="ORF">GIB67_024727</name>
</gene>
<evidence type="ECO:0000256" key="5">
    <source>
        <dbReference type="ARBA" id="ARBA00022691"/>
    </source>
</evidence>
<dbReference type="AlphaFoldDB" id="A0A7J7NA50"/>
<keyword evidence="3" id="KW-0489">Methyltransferase</keyword>
<organism evidence="14 15">
    <name type="scientific">Kingdonia uniflora</name>
    <dbReference type="NCBI Taxonomy" id="39325"/>
    <lineage>
        <taxon>Eukaryota</taxon>
        <taxon>Viridiplantae</taxon>
        <taxon>Streptophyta</taxon>
        <taxon>Embryophyta</taxon>
        <taxon>Tracheophyta</taxon>
        <taxon>Spermatophyta</taxon>
        <taxon>Magnoliopsida</taxon>
        <taxon>Ranunculales</taxon>
        <taxon>Circaeasteraceae</taxon>
        <taxon>Kingdonia</taxon>
    </lineage>
</organism>
<dbReference type="EMBL" id="JACGCM010000957">
    <property type="protein sequence ID" value="KAF6163872.1"/>
    <property type="molecule type" value="Genomic_DNA"/>
</dbReference>
<dbReference type="PROSITE" id="PS50280">
    <property type="entry name" value="SET"/>
    <property type="match status" value="1"/>
</dbReference>
<feature type="domain" description="Post-SET" evidence="12">
    <location>
        <begin position="669"/>
        <end position="685"/>
    </location>
</feature>
<dbReference type="GO" id="GO:0003690">
    <property type="term" value="F:double-stranded DNA binding"/>
    <property type="evidence" value="ECO:0007669"/>
    <property type="project" value="TreeGrafter"/>
</dbReference>
<dbReference type="Pfam" id="PF00856">
    <property type="entry name" value="SET"/>
    <property type="match status" value="1"/>
</dbReference>
<dbReference type="InterPro" id="IPR015947">
    <property type="entry name" value="PUA-like_sf"/>
</dbReference>
<sequence>MDPMEPGSSSEFFDKSEVLDVKPLCCLVPQFAPPPPGFNSPSPFLVPNIGTDPSRVSHFYPFFNPSDFQKPPEQSKAQMPNGHINEGEVFGSPSTHEFSFRSPPPPSEPLPGDDVNGEVETGQGTSKNTVKTTAVGGNGDKRGSKDDRNVENRRSGSSSKKRRSVRVSGELGDADRDSVAKMLLKYEALRRRISQIQEAEDLATSAGKRADCKASTIIINRGLRVNEEKRIGHVPGVEVGDIFYFRTEMCVLGVHLQTMAGIDYMTLKGEGGEETLAVSIVYSGVYENEVDDKDSLIYSGQGGKTADQKLERGNLALERSLRRGNEVRVTRCVKDVMTKDQRVYVYDGLYKIHESWTQISKGGCSIFKYKLLRVPGQPEAFGIWKSIQQWKSGMTRPGLILPDLTSGAEKVPVALVNDVDDEKRGPSIFTYIPTLKYPNPILRPSIHCSCTGSCLPGDPNCACIVKNEGDLPYTGNGVLVIQKPFIYECGPNCLCPPNCRNKVSQNGLRVQLEVFKTKDRGWGLRSWDPIRAGTFICEYAGEVVDDNKENVGDEEDDSEDDYTFVVNSTFENSKSSEWNYIPELLGERKLHHSSMNEKKSELSLTINAKNYGNIGRFMNHSCSPNTFWQPVLHDHGNESYPHIMFYAIKHIPPMTELTFDYGTRGTHGGKKICLCGSSMCRSLFG</sequence>
<evidence type="ECO:0000256" key="8">
    <source>
        <dbReference type="PROSITE-ProRule" id="PRU00358"/>
    </source>
</evidence>
<name>A0A7J7NA50_9MAGN</name>
<evidence type="ECO:0000259" key="11">
    <source>
        <dbReference type="PROSITE" id="PS50867"/>
    </source>
</evidence>
<keyword evidence="15" id="KW-1185">Reference proteome</keyword>
<dbReference type="SMART" id="SM00466">
    <property type="entry name" value="SRA"/>
    <property type="match status" value="1"/>
</dbReference>
<dbReference type="Pfam" id="PF05033">
    <property type="entry name" value="Pre-SET"/>
    <property type="match status" value="1"/>
</dbReference>
<feature type="compositionally biased region" description="Basic and acidic residues" evidence="9">
    <location>
        <begin position="139"/>
        <end position="154"/>
    </location>
</feature>
<evidence type="ECO:0000256" key="2">
    <source>
        <dbReference type="ARBA" id="ARBA00022454"/>
    </source>
</evidence>
<dbReference type="PANTHER" id="PTHR45660:SF13">
    <property type="entry name" value="HISTONE-LYSINE N-METHYLTRANSFERASE SETMAR"/>
    <property type="match status" value="1"/>
</dbReference>
<evidence type="ECO:0000256" key="3">
    <source>
        <dbReference type="ARBA" id="ARBA00022603"/>
    </source>
</evidence>
<evidence type="ECO:0000313" key="15">
    <source>
        <dbReference type="Proteomes" id="UP000541444"/>
    </source>
</evidence>
<dbReference type="SMART" id="SM00468">
    <property type="entry name" value="PreSET"/>
    <property type="match status" value="1"/>
</dbReference>
<dbReference type="InterPro" id="IPR046341">
    <property type="entry name" value="SET_dom_sf"/>
</dbReference>
<dbReference type="GO" id="GO:0005694">
    <property type="term" value="C:chromosome"/>
    <property type="evidence" value="ECO:0007669"/>
    <property type="project" value="UniProtKB-SubCell"/>
</dbReference>
<dbReference type="InterPro" id="IPR003616">
    <property type="entry name" value="Post-SET_dom"/>
</dbReference>
<dbReference type="SUPFAM" id="SSF88697">
    <property type="entry name" value="PUA domain-like"/>
    <property type="match status" value="1"/>
</dbReference>
<dbReference type="PROSITE" id="PS51015">
    <property type="entry name" value="YDG"/>
    <property type="match status" value="1"/>
</dbReference>
<dbReference type="PROSITE" id="PS51575">
    <property type="entry name" value="SAM_MT43_SUVAR39_2"/>
    <property type="match status" value="1"/>
</dbReference>
<keyword evidence="7 8" id="KW-0539">Nucleus</keyword>
<evidence type="ECO:0000256" key="7">
    <source>
        <dbReference type="ARBA" id="ARBA00023242"/>
    </source>
</evidence>
<evidence type="ECO:0000256" key="1">
    <source>
        <dbReference type="ARBA" id="ARBA00004286"/>
    </source>
</evidence>
<dbReference type="InterPro" id="IPR007728">
    <property type="entry name" value="Pre-SET_dom"/>
</dbReference>
<protein>
    <submittedName>
        <fullName evidence="14">Uncharacterized protein</fullName>
    </submittedName>
</protein>
<dbReference type="GO" id="GO:0008270">
    <property type="term" value="F:zinc ion binding"/>
    <property type="evidence" value="ECO:0007669"/>
    <property type="project" value="InterPro"/>
</dbReference>
<feature type="domain" description="YDG" evidence="13">
    <location>
        <begin position="232"/>
        <end position="373"/>
    </location>
</feature>
<dbReference type="PROSITE" id="PS50867">
    <property type="entry name" value="PRE_SET"/>
    <property type="match status" value="1"/>
</dbReference>
<evidence type="ECO:0000259" key="10">
    <source>
        <dbReference type="PROSITE" id="PS50280"/>
    </source>
</evidence>
<keyword evidence="6" id="KW-0156">Chromatin regulator</keyword>
<dbReference type="Gene3D" id="2.30.280.10">
    <property type="entry name" value="SRA-YDG"/>
    <property type="match status" value="1"/>
</dbReference>
<dbReference type="Pfam" id="PF02182">
    <property type="entry name" value="SAD_SRA"/>
    <property type="match status" value="1"/>
</dbReference>
<dbReference type="FunFam" id="2.30.280.10:FF:000003">
    <property type="entry name" value="Histone-lysine N-methyltransferase, H3 lysine-9 specific SUVH5"/>
    <property type="match status" value="1"/>
</dbReference>
<proteinExistence type="predicted"/>
<dbReference type="InterPro" id="IPR003105">
    <property type="entry name" value="SRA_YDG"/>
</dbReference>
<keyword evidence="4" id="KW-0808">Transferase</keyword>
<evidence type="ECO:0000259" key="12">
    <source>
        <dbReference type="PROSITE" id="PS50868"/>
    </source>
</evidence>
<dbReference type="OrthoDB" id="5792673at2759"/>
<keyword evidence="2" id="KW-0158">Chromosome</keyword>
<feature type="compositionally biased region" description="Polar residues" evidence="9">
    <location>
        <begin position="122"/>
        <end position="132"/>
    </location>
</feature>
<dbReference type="GO" id="GO:0005634">
    <property type="term" value="C:nucleus"/>
    <property type="evidence" value="ECO:0007669"/>
    <property type="project" value="UniProtKB-SubCell"/>
</dbReference>
<evidence type="ECO:0000259" key="13">
    <source>
        <dbReference type="PROSITE" id="PS51015"/>
    </source>
</evidence>
<comment type="subcellular location">
    <subcellularLocation>
        <location evidence="1">Chromosome</location>
    </subcellularLocation>
    <subcellularLocation>
        <location evidence="8">Nucleus</location>
    </subcellularLocation>
</comment>
<feature type="domain" description="SET" evidence="10">
    <location>
        <begin position="510"/>
        <end position="662"/>
    </location>
</feature>
<dbReference type="GO" id="GO:0042054">
    <property type="term" value="F:histone methyltransferase activity"/>
    <property type="evidence" value="ECO:0007669"/>
    <property type="project" value="InterPro"/>
</dbReference>
<dbReference type="SUPFAM" id="SSF82199">
    <property type="entry name" value="SET domain"/>
    <property type="match status" value="1"/>
</dbReference>
<dbReference type="InterPro" id="IPR025794">
    <property type="entry name" value="H3-K9-MeTrfase_plant"/>
</dbReference>
<feature type="region of interest" description="Disordered" evidence="9">
    <location>
        <begin position="63"/>
        <end position="170"/>
    </location>
</feature>
<evidence type="ECO:0000256" key="6">
    <source>
        <dbReference type="ARBA" id="ARBA00022853"/>
    </source>
</evidence>
<dbReference type="PANTHER" id="PTHR45660">
    <property type="entry name" value="HISTONE-LYSINE N-METHYLTRANSFERASE SETMAR"/>
    <property type="match status" value="1"/>
</dbReference>
<reference evidence="14 15" key="1">
    <citation type="journal article" date="2020" name="IScience">
        <title>Genome Sequencing of the Endangered Kingdonia uniflora (Circaeasteraceae, Ranunculales) Reveals Potential Mechanisms of Evolutionary Specialization.</title>
        <authorList>
            <person name="Sun Y."/>
            <person name="Deng T."/>
            <person name="Zhang A."/>
            <person name="Moore M.J."/>
            <person name="Landis J.B."/>
            <person name="Lin N."/>
            <person name="Zhang H."/>
            <person name="Zhang X."/>
            <person name="Huang J."/>
            <person name="Zhang X."/>
            <person name="Sun H."/>
            <person name="Wang H."/>
        </authorList>
    </citation>
    <scope>NUCLEOTIDE SEQUENCE [LARGE SCALE GENOMIC DNA]</scope>
    <source>
        <strain evidence="14">TB1705</strain>
        <tissue evidence="14">Leaf</tissue>
    </source>
</reference>